<accession>A0ABS1HDV5</accession>
<evidence type="ECO:0000313" key="1">
    <source>
        <dbReference type="EMBL" id="MBK3515860.1"/>
    </source>
</evidence>
<dbReference type="Proteomes" id="UP000605676">
    <property type="component" value="Unassembled WGS sequence"/>
</dbReference>
<name>A0ABS1HDV5_9BACT</name>
<protein>
    <submittedName>
        <fullName evidence="1">Uncharacterized protein</fullName>
    </submittedName>
</protein>
<organism evidence="1 2">
    <name type="scientific">Carboxylicivirga marina</name>
    <dbReference type="NCBI Taxonomy" id="2800988"/>
    <lineage>
        <taxon>Bacteria</taxon>
        <taxon>Pseudomonadati</taxon>
        <taxon>Bacteroidota</taxon>
        <taxon>Bacteroidia</taxon>
        <taxon>Marinilabiliales</taxon>
        <taxon>Marinilabiliaceae</taxon>
        <taxon>Carboxylicivirga</taxon>
    </lineage>
</organism>
<keyword evidence="2" id="KW-1185">Reference proteome</keyword>
<dbReference type="RefSeq" id="WP_200463087.1">
    <property type="nucleotide sequence ID" value="NZ_JAENRR010000001.1"/>
</dbReference>
<reference evidence="1 2" key="1">
    <citation type="submission" date="2021-01" db="EMBL/GenBank/DDBJ databases">
        <title>Carboxyliciviraga sp.nov., isolated from coastal sediments.</title>
        <authorList>
            <person name="Lu D."/>
            <person name="Zhang T."/>
        </authorList>
    </citation>
    <scope>NUCLEOTIDE SEQUENCE [LARGE SCALE GENOMIC DNA]</scope>
    <source>
        <strain evidence="1 2">N1Y132</strain>
    </source>
</reference>
<gene>
    <name evidence="1" type="ORF">JIV24_00810</name>
</gene>
<sequence>MTSDDVKKAIVGILQSKALVKQDVFESTKKNFDLLKEVLVSVQNEYNQELGGQDKRIQLAFEDKGEFVAQLKVAGDMLVFHMHTNTFEFDRDHEVWKSDYVKQDENNSYCGVVNIYNFLHDSFRYNRENDAGYLIARIFINKEGHYFVEGKRQKGTGINHFGTSVINATNWQKIIEIGIVYSLEFDLLVPPYDDVKIISMMQMNGEIMSSKMQTGKRLGFVYNADDVKQ</sequence>
<proteinExistence type="predicted"/>
<comment type="caution">
    <text evidence="1">The sequence shown here is derived from an EMBL/GenBank/DDBJ whole genome shotgun (WGS) entry which is preliminary data.</text>
</comment>
<dbReference type="EMBL" id="JAENRR010000001">
    <property type="protein sequence ID" value="MBK3515860.1"/>
    <property type="molecule type" value="Genomic_DNA"/>
</dbReference>
<evidence type="ECO:0000313" key="2">
    <source>
        <dbReference type="Proteomes" id="UP000605676"/>
    </source>
</evidence>